<sequence length="112" mass="12725">MYTLPPDVKAPHCNASHQSSATWLKVISYHNSVSPIATQDVICIYNSMRNEKLDCEIIKLHIHKHLSKFNGCRNPIQMSTNYLRMVILVAIISLEDNIRSVGDDDSVRKALF</sequence>
<dbReference type="EMBL" id="BPLQ01009016">
    <property type="protein sequence ID" value="GIY40859.1"/>
    <property type="molecule type" value="Genomic_DNA"/>
</dbReference>
<dbReference type="Proteomes" id="UP001054837">
    <property type="component" value="Unassembled WGS sequence"/>
</dbReference>
<evidence type="ECO:0000313" key="2">
    <source>
        <dbReference type="Proteomes" id="UP001054837"/>
    </source>
</evidence>
<keyword evidence="2" id="KW-1185">Reference proteome</keyword>
<reference evidence="1 2" key="1">
    <citation type="submission" date="2021-06" db="EMBL/GenBank/DDBJ databases">
        <title>Caerostris darwini draft genome.</title>
        <authorList>
            <person name="Kono N."/>
            <person name="Arakawa K."/>
        </authorList>
    </citation>
    <scope>NUCLEOTIDE SEQUENCE [LARGE SCALE GENOMIC DNA]</scope>
</reference>
<accession>A0AAV4T563</accession>
<proteinExistence type="predicted"/>
<organism evidence="1 2">
    <name type="scientific">Caerostris darwini</name>
    <dbReference type="NCBI Taxonomy" id="1538125"/>
    <lineage>
        <taxon>Eukaryota</taxon>
        <taxon>Metazoa</taxon>
        <taxon>Ecdysozoa</taxon>
        <taxon>Arthropoda</taxon>
        <taxon>Chelicerata</taxon>
        <taxon>Arachnida</taxon>
        <taxon>Araneae</taxon>
        <taxon>Araneomorphae</taxon>
        <taxon>Entelegynae</taxon>
        <taxon>Araneoidea</taxon>
        <taxon>Araneidae</taxon>
        <taxon>Caerostris</taxon>
    </lineage>
</organism>
<name>A0AAV4T563_9ARAC</name>
<dbReference type="AlphaFoldDB" id="A0AAV4T563"/>
<comment type="caution">
    <text evidence="1">The sequence shown here is derived from an EMBL/GenBank/DDBJ whole genome shotgun (WGS) entry which is preliminary data.</text>
</comment>
<gene>
    <name evidence="1" type="ORF">CDAR_378251</name>
</gene>
<protein>
    <submittedName>
        <fullName evidence="1">Uncharacterized protein</fullName>
    </submittedName>
</protein>
<evidence type="ECO:0000313" key="1">
    <source>
        <dbReference type="EMBL" id="GIY40859.1"/>
    </source>
</evidence>